<accession>A0AAJ6NZ80</accession>
<dbReference type="Proteomes" id="UP001223520">
    <property type="component" value="Plasmid unnamed1"/>
</dbReference>
<dbReference type="KEGG" id="hbq:QI031_30910"/>
<gene>
    <name evidence="1" type="ORF">QI031_30910</name>
</gene>
<evidence type="ECO:0000313" key="1">
    <source>
        <dbReference type="EMBL" id="WGV29229.1"/>
    </source>
</evidence>
<sequence length="210" mass="24699">MDSEQDFLFCNERIADRFNPFYEGEYLIIQTYPSEKKLVINKRCLNYESAKDHCNLENLAHDYTSFAVRIFHEGRLWDIDFLGNPSRLSKQQDWKIVQEYLDVDYDGETNEALICSCSYPYIERLINDRWSSFTSLFDDKGRSIEYCPNCNVTLIEQVDCDGDFSFYEQPRPVSCVGCDNYHGQFYGENLLTCAIHPHGWNDDICPDFFN</sequence>
<evidence type="ECO:0000313" key="2">
    <source>
        <dbReference type="Proteomes" id="UP001223520"/>
    </source>
</evidence>
<keyword evidence="2" id="KW-1185">Reference proteome</keyword>
<organism evidence="1 2">
    <name type="scientific">Halotia branconii CENA392</name>
    <dbReference type="NCBI Taxonomy" id="1539056"/>
    <lineage>
        <taxon>Bacteria</taxon>
        <taxon>Bacillati</taxon>
        <taxon>Cyanobacteriota</taxon>
        <taxon>Cyanophyceae</taxon>
        <taxon>Nostocales</taxon>
        <taxon>Nodulariaceae</taxon>
        <taxon>Halotia</taxon>
    </lineage>
</organism>
<keyword evidence="1" id="KW-0614">Plasmid</keyword>
<proteinExistence type="predicted"/>
<name>A0AAJ6NZ80_9CYAN</name>
<dbReference type="EMBL" id="CP124544">
    <property type="protein sequence ID" value="WGV29229.1"/>
    <property type="molecule type" value="Genomic_DNA"/>
</dbReference>
<dbReference type="RefSeq" id="WP_281486422.1">
    <property type="nucleotide sequence ID" value="NZ_CP124544.1"/>
</dbReference>
<geneLocation type="plasmid" evidence="1 2">
    <name>unnamed1</name>
</geneLocation>
<reference evidence="1 2" key="1">
    <citation type="journal article" date="2023" name="Limnol Oceanogr Lett">
        <title>Environmental adaptations by the intertidal Antarctic cyanobacterium Halotia branconii CENA392 as revealed using long-read genome sequencing.</title>
        <authorList>
            <person name="Dextro R.B."/>
            <person name="Delbaje E."/>
            <person name="Freitas P.N.N."/>
            <person name="Geraldes V."/>
            <person name="Pinto E."/>
            <person name="Long P.F."/>
            <person name="Fiore M.F."/>
        </authorList>
    </citation>
    <scope>NUCLEOTIDE SEQUENCE [LARGE SCALE GENOMIC DNA]</scope>
    <source>
        <strain evidence="1 2">CENA392</strain>
        <plasmid evidence="1 2">unnamed1</plasmid>
    </source>
</reference>
<dbReference type="AlphaFoldDB" id="A0AAJ6NZ80"/>
<protein>
    <submittedName>
        <fullName evidence="1">Uncharacterized protein</fullName>
    </submittedName>
</protein>